<accession>A0A194XPE2</accession>
<dbReference type="EMBL" id="KQ947407">
    <property type="protein sequence ID" value="KUJ22120.1"/>
    <property type="molecule type" value="Genomic_DNA"/>
</dbReference>
<proteinExistence type="predicted"/>
<sequence length="251" mass="28662">YVVDNPEAQYTVPKNKGREAMVYLTYIIGNYDRLPELLVFMHAERYNDDPIYDGVPLLQNLQIPYLISQGYTNLRCVWTLGCPSELKLGERSQETSSDPNSAKTTESAYPTAFKALFPGEELPDIVGVACCTQFAVTRQQIHERPIEDYYRFRNWTMETDLEDGVSGRVLEYSWHIIFGKKAIHCPNAMECYCNVYGLCSLECKEEGRCGERWPYPPFASLPSGWPGIGWDGEPRDAEKLAELRETAMTEL</sequence>
<dbReference type="InterPro" id="IPR021838">
    <property type="entry name" value="DUF3431"/>
</dbReference>
<dbReference type="Pfam" id="PF11913">
    <property type="entry name" value="DUF3431"/>
    <property type="match status" value="1"/>
</dbReference>
<dbReference type="KEGG" id="psco:LY89DRAFT_768416"/>
<feature type="non-terminal residue" evidence="1">
    <location>
        <position position="1"/>
    </location>
</feature>
<dbReference type="OrthoDB" id="426718at2759"/>
<name>A0A194XPE2_MOLSC</name>
<dbReference type="Proteomes" id="UP000070700">
    <property type="component" value="Unassembled WGS sequence"/>
</dbReference>
<evidence type="ECO:0000313" key="2">
    <source>
        <dbReference type="Proteomes" id="UP000070700"/>
    </source>
</evidence>
<dbReference type="InParanoid" id="A0A194XPE2"/>
<reference evidence="1 2" key="1">
    <citation type="submission" date="2015-10" db="EMBL/GenBank/DDBJ databases">
        <title>Full genome of DAOMC 229536 Phialocephala scopiformis, a fungal endophyte of spruce producing the potent anti-insectan compound rugulosin.</title>
        <authorList>
            <consortium name="DOE Joint Genome Institute"/>
            <person name="Walker A.K."/>
            <person name="Frasz S.L."/>
            <person name="Seifert K.A."/>
            <person name="Miller J.D."/>
            <person name="Mondo S.J."/>
            <person name="Labutti K."/>
            <person name="Lipzen A."/>
            <person name="Dockter R."/>
            <person name="Kennedy M."/>
            <person name="Grigoriev I.V."/>
            <person name="Spatafora J.W."/>
        </authorList>
    </citation>
    <scope>NUCLEOTIDE SEQUENCE [LARGE SCALE GENOMIC DNA]</scope>
    <source>
        <strain evidence="1 2">CBS 120377</strain>
    </source>
</reference>
<dbReference type="GeneID" id="28831511"/>
<dbReference type="RefSeq" id="XP_018076475.1">
    <property type="nucleotide sequence ID" value="XM_018221785.1"/>
</dbReference>
<dbReference type="PANTHER" id="PTHR37490">
    <property type="entry name" value="EXPRESSED PROTEIN"/>
    <property type="match status" value="1"/>
</dbReference>
<keyword evidence="2" id="KW-1185">Reference proteome</keyword>
<evidence type="ECO:0000313" key="1">
    <source>
        <dbReference type="EMBL" id="KUJ22120.1"/>
    </source>
</evidence>
<dbReference type="PANTHER" id="PTHR37490:SF3">
    <property type="entry name" value="DUF3431 DOMAIN CONTAINING PROTEIN"/>
    <property type="match status" value="1"/>
</dbReference>
<organism evidence="1 2">
    <name type="scientific">Mollisia scopiformis</name>
    <name type="common">Conifer needle endophyte fungus</name>
    <name type="synonym">Phialocephala scopiformis</name>
    <dbReference type="NCBI Taxonomy" id="149040"/>
    <lineage>
        <taxon>Eukaryota</taxon>
        <taxon>Fungi</taxon>
        <taxon>Dikarya</taxon>
        <taxon>Ascomycota</taxon>
        <taxon>Pezizomycotina</taxon>
        <taxon>Leotiomycetes</taxon>
        <taxon>Helotiales</taxon>
        <taxon>Mollisiaceae</taxon>
        <taxon>Mollisia</taxon>
    </lineage>
</organism>
<dbReference type="AlphaFoldDB" id="A0A194XPE2"/>
<protein>
    <submittedName>
        <fullName evidence="1">Uncharacterized protein</fullName>
    </submittedName>
</protein>
<gene>
    <name evidence="1" type="ORF">LY89DRAFT_768416</name>
</gene>